<proteinExistence type="predicted"/>
<dbReference type="OrthoDB" id="10066563at2759"/>
<dbReference type="InterPro" id="IPR002355">
    <property type="entry name" value="Cu_oxidase_Cu_BS"/>
</dbReference>
<sequence length="84" mass="9180">MDEELGKFEVGNPPLKDNLLIPIGGYAVVRFYTDNPGYWLAHCHQVSHLYSGMAMVFDVDGATARSTVPSNFPTCGDFLLTPSS</sequence>
<dbReference type="Pfam" id="PF07731">
    <property type="entry name" value="Cu-oxidase_2"/>
    <property type="match status" value="1"/>
</dbReference>
<dbReference type="InterPro" id="IPR045087">
    <property type="entry name" value="Cu-oxidase_fam"/>
</dbReference>
<feature type="domain" description="Plastocyanin-like" evidence="4">
    <location>
        <begin position="6"/>
        <end position="60"/>
    </location>
</feature>
<evidence type="ECO:0000256" key="3">
    <source>
        <dbReference type="ARBA" id="ARBA00023008"/>
    </source>
</evidence>
<dbReference type="EMBL" id="VXIV02003072">
    <property type="protein sequence ID" value="KAF6021294.1"/>
    <property type="molecule type" value="Genomic_DNA"/>
</dbReference>
<accession>A0A7J7J6D2</accession>
<evidence type="ECO:0000256" key="1">
    <source>
        <dbReference type="ARBA" id="ARBA00022723"/>
    </source>
</evidence>
<dbReference type="AlphaFoldDB" id="A0A7J7J6D2"/>
<keyword evidence="1" id="KW-0479">Metal-binding</keyword>
<evidence type="ECO:0000313" key="5">
    <source>
        <dbReference type="EMBL" id="KAF6021294.1"/>
    </source>
</evidence>
<name>A0A7J7J6D2_BUGNE</name>
<keyword evidence="2" id="KW-0560">Oxidoreductase</keyword>
<reference evidence="5" key="1">
    <citation type="submission" date="2020-06" db="EMBL/GenBank/DDBJ databases">
        <title>Draft genome of Bugula neritina, a colonial animal packing powerful symbionts and potential medicines.</title>
        <authorList>
            <person name="Rayko M."/>
        </authorList>
    </citation>
    <scope>NUCLEOTIDE SEQUENCE [LARGE SCALE GENOMIC DNA]</scope>
    <source>
        <strain evidence="5">Kwan_BN1</strain>
    </source>
</reference>
<dbReference type="InterPro" id="IPR008972">
    <property type="entry name" value="Cupredoxin"/>
</dbReference>
<dbReference type="PANTHER" id="PTHR11709">
    <property type="entry name" value="MULTI-COPPER OXIDASE"/>
    <property type="match status" value="1"/>
</dbReference>
<dbReference type="GO" id="GO:0016491">
    <property type="term" value="F:oxidoreductase activity"/>
    <property type="evidence" value="ECO:0007669"/>
    <property type="project" value="UniProtKB-KW"/>
</dbReference>
<dbReference type="PANTHER" id="PTHR11709:SF394">
    <property type="entry name" value="FI03373P-RELATED"/>
    <property type="match status" value="1"/>
</dbReference>
<evidence type="ECO:0000259" key="4">
    <source>
        <dbReference type="Pfam" id="PF07731"/>
    </source>
</evidence>
<dbReference type="InterPro" id="IPR011706">
    <property type="entry name" value="Cu-oxidase_C"/>
</dbReference>
<dbReference type="PROSITE" id="PS00080">
    <property type="entry name" value="MULTICOPPER_OXIDASE2"/>
    <property type="match status" value="1"/>
</dbReference>
<organism evidence="5 6">
    <name type="scientific">Bugula neritina</name>
    <name type="common">Brown bryozoan</name>
    <name type="synonym">Sertularia neritina</name>
    <dbReference type="NCBI Taxonomy" id="10212"/>
    <lineage>
        <taxon>Eukaryota</taxon>
        <taxon>Metazoa</taxon>
        <taxon>Spiralia</taxon>
        <taxon>Lophotrochozoa</taxon>
        <taxon>Bryozoa</taxon>
        <taxon>Gymnolaemata</taxon>
        <taxon>Cheilostomatida</taxon>
        <taxon>Flustrina</taxon>
        <taxon>Buguloidea</taxon>
        <taxon>Bugulidae</taxon>
        <taxon>Bugula</taxon>
    </lineage>
</organism>
<gene>
    <name evidence="5" type="ORF">EB796_020397</name>
</gene>
<dbReference type="GO" id="GO:0005886">
    <property type="term" value="C:plasma membrane"/>
    <property type="evidence" value="ECO:0007669"/>
    <property type="project" value="TreeGrafter"/>
</dbReference>
<keyword evidence="3" id="KW-0186">Copper</keyword>
<comment type="caution">
    <text evidence="5">The sequence shown here is derived from an EMBL/GenBank/DDBJ whole genome shotgun (WGS) entry which is preliminary data.</text>
</comment>
<dbReference type="GO" id="GO:0005507">
    <property type="term" value="F:copper ion binding"/>
    <property type="evidence" value="ECO:0007669"/>
    <property type="project" value="InterPro"/>
</dbReference>
<dbReference type="Proteomes" id="UP000593567">
    <property type="component" value="Unassembled WGS sequence"/>
</dbReference>
<dbReference type="GO" id="GO:0006826">
    <property type="term" value="P:iron ion transport"/>
    <property type="evidence" value="ECO:0007669"/>
    <property type="project" value="TreeGrafter"/>
</dbReference>
<evidence type="ECO:0000313" key="6">
    <source>
        <dbReference type="Proteomes" id="UP000593567"/>
    </source>
</evidence>
<dbReference type="SUPFAM" id="SSF49503">
    <property type="entry name" value="Cupredoxins"/>
    <property type="match status" value="1"/>
</dbReference>
<evidence type="ECO:0000256" key="2">
    <source>
        <dbReference type="ARBA" id="ARBA00023002"/>
    </source>
</evidence>
<keyword evidence="6" id="KW-1185">Reference proteome</keyword>
<dbReference type="Gene3D" id="2.60.40.420">
    <property type="entry name" value="Cupredoxins - blue copper proteins"/>
    <property type="match status" value="1"/>
</dbReference>
<protein>
    <submittedName>
        <fullName evidence="5">Mco1</fullName>
    </submittedName>
</protein>